<feature type="chain" id="PRO_5030873414" evidence="2">
    <location>
        <begin position="18"/>
        <end position="449"/>
    </location>
</feature>
<feature type="compositionally biased region" description="Polar residues" evidence="1">
    <location>
        <begin position="111"/>
        <end position="120"/>
    </location>
</feature>
<evidence type="ECO:0000256" key="1">
    <source>
        <dbReference type="SAM" id="MobiDB-lite"/>
    </source>
</evidence>
<feature type="region of interest" description="Disordered" evidence="1">
    <location>
        <begin position="47"/>
        <end position="120"/>
    </location>
</feature>
<dbReference type="EMBL" id="HBGN01033098">
    <property type="protein sequence ID" value="CAD9350308.1"/>
    <property type="molecule type" value="Transcribed_RNA"/>
</dbReference>
<feature type="compositionally biased region" description="Low complexity" evidence="1">
    <location>
        <begin position="61"/>
        <end position="76"/>
    </location>
</feature>
<organism evidence="3">
    <name type="scientific">Ditylum brightwellii</name>
    <dbReference type="NCBI Taxonomy" id="49249"/>
    <lineage>
        <taxon>Eukaryota</taxon>
        <taxon>Sar</taxon>
        <taxon>Stramenopiles</taxon>
        <taxon>Ochrophyta</taxon>
        <taxon>Bacillariophyta</taxon>
        <taxon>Mediophyceae</taxon>
        <taxon>Lithodesmiophycidae</taxon>
        <taxon>Lithodesmiales</taxon>
        <taxon>Lithodesmiaceae</taxon>
        <taxon>Ditylum</taxon>
    </lineage>
</organism>
<feature type="compositionally biased region" description="Low complexity" evidence="1">
    <location>
        <begin position="91"/>
        <end position="104"/>
    </location>
</feature>
<proteinExistence type="predicted"/>
<accession>A0A7S1ZVE3</accession>
<sequence>MRTTSIFLLLLAAPSAAFSPWPLPKAHDGRRFTGLAMFNDYLSTLEPTAPPPAFETDETNDNAAAPASDASVDWSSFSPGVAAPPAPPAEPAYVEPATPPAATTAPPPPNNQHKSTPSHNIGNLLLQRTIQTQLYYLADLRDEPTYAWLRSFLDQNHLDDRGRFNELDGIHYSWHDYLHQLQNAPPFTITVQLAPPRLSAQQKRNPYLAQQVSGKSYEETINPAQIYQTIKAVARSLEKEWADDLASLAASDRERVRLYFDREVPRLQTQEYREREYYLKMQVVAGGEGDDQGTPLYKLNARLVARFATRVALHSLVDELQENIAAAAQSSDGGGSSVDEETRQKAAQWLLHFSNEWLPRLRKGADDAKRRGMGTPPPGQWQRLCDGADAEDVTEALWQELPQLFAEVNDETKTLYAPEALSARLRGARADVCDMLAEELRVLMANEFS</sequence>
<evidence type="ECO:0000313" key="3">
    <source>
        <dbReference type="EMBL" id="CAD9350308.1"/>
    </source>
</evidence>
<keyword evidence="2" id="KW-0732">Signal</keyword>
<dbReference type="AlphaFoldDB" id="A0A7S1ZVE3"/>
<name>A0A7S1ZVE3_9STRA</name>
<evidence type="ECO:0000256" key="2">
    <source>
        <dbReference type="SAM" id="SignalP"/>
    </source>
</evidence>
<reference evidence="3" key="1">
    <citation type="submission" date="2021-01" db="EMBL/GenBank/DDBJ databases">
        <authorList>
            <person name="Corre E."/>
            <person name="Pelletier E."/>
            <person name="Niang G."/>
            <person name="Scheremetjew M."/>
            <person name="Finn R."/>
            <person name="Kale V."/>
            <person name="Holt S."/>
            <person name="Cochrane G."/>
            <person name="Meng A."/>
            <person name="Brown T."/>
            <person name="Cohen L."/>
        </authorList>
    </citation>
    <scope>NUCLEOTIDE SEQUENCE</scope>
    <source>
        <strain evidence="3">Pop2</strain>
    </source>
</reference>
<feature type="signal peptide" evidence="2">
    <location>
        <begin position="1"/>
        <end position="17"/>
    </location>
</feature>
<gene>
    <name evidence="3" type="ORF">DBRI1063_LOCUS21388</name>
</gene>
<protein>
    <submittedName>
        <fullName evidence="3">Uncharacterized protein</fullName>
    </submittedName>
</protein>